<comment type="caution">
    <text evidence="2">The sequence shown here is derived from an EMBL/GenBank/DDBJ whole genome shotgun (WGS) entry which is preliminary data.</text>
</comment>
<keyword evidence="1" id="KW-1133">Transmembrane helix</keyword>
<protein>
    <submittedName>
        <fullName evidence="2">Uncharacterized protein</fullName>
    </submittedName>
</protein>
<feature type="transmembrane region" description="Helical" evidence="1">
    <location>
        <begin position="70"/>
        <end position="91"/>
    </location>
</feature>
<keyword evidence="3" id="KW-1185">Reference proteome</keyword>
<keyword evidence="1" id="KW-0812">Transmembrane</keyword>
<sequence length="109" mass="11750">MSGSALTFLISGIVSGIILIVVSYILARLNPFKMFFSRLLLPGVCLIGSAIITIRFYSNNETLSQGGGTYLYFVIPLGVAALIAFIICLIIKPTGHSETGQRKLHDKSS</sequence>
<feature type="transmembrane region" description="Helical" evidence="1">
    <location>
        <begin position="39"/>
        <end position="58"/>
    </location>
</feature>
<dbReference type="EMBL" id="FOXX01000001">
    <property type="protein sequence ID" value="SFQ06188.1"/>
    <property type="molecule type" value="Genomic_DNA"/>
</dbReference>
<keyword evidence="1" id="KW-0472">Membrane</keyword>
<gene>
    <name evidence="2" type="ORF">SAMN02745910_00085</name>
</gene>
<feature type="transmembrane region" description="Helical" evidence="1">
    <location>
        <begin position="6"/>
        <end position="27"/>
    </location>
</feature>
<name>A0A1I5VF59_9BACI</name>
<evidence type="ECO:0000313" key="2">
    <source>
        <dbReference type="EMBL" id="SFQ06188.1"/>
    </source>
</evidence>
<reference evidence="2 3" key="1">
    <citation type="submission" date="2016-10" db="EMBL/GenBank/DDBJ databases">
        <authorList>
            <person name="Varghese N."/>
            <person name="Submissions S."/>
        </authorList>
    </citation>
    <scope>NUCLEOTIDE SEQUENCE [LARGE SCALE GENOMIC DNA]</scope>
    <source>
        <strain evidence="2 3">DSM 13796</strain>
    </source>
</reference>
<evidence type="ECO:0000313" key="3">
    <source>
        <dbReference type="Proteomes" id="UP000182762"/>
    </source>
</evidence>
<dbReference type="RefSeq" id="WP_019391898.1">
    <property type="nucleotide sequence ID" value="NZ_FOXX01000001.1"/>
</dbReference>
<dbReference type="Proteomes" id="UP000182762">
    <property type="component" value="Unassembled WGS sequence"/>
</dbReference>
<dbReference type="GeneID" id="93708863"/>
<evidence type="ECO:0000256" key="1">
    <source>
        <dbReference type="SAM" id="Phobius"/>
    </source>
</evidence>
<proteinExistence type="predicted"/>
<accession>A0A1I5VF59</accession>
<organism evidence="2 3">
    <name type="scientific">Priestia endophytica DSM 13796</name>
    <dbReference type="NCBI Taxonomy" id="1121089"/>
    <lineage>
        <taxon>Bacteria</taxon>
        <taxon>Bacillati</taxon>
        <taxon>Bacillota</taxon>
        <taxon>Bacilli</taxon>
        <taxon>Bacillales</taxon>
        <taxon>Bacillaceae</taxon>
        <taxon>Priestia</taxon>
    </lineage>
</organism>